<dbReference type="OrthoDB" id="9810077at2"/>
<evidence type="ECO:0000256" key="3">
    <source>
        <dbReference type="ARBA" id="ARBA00022448"/>
    </source>
</evidence>
<evidence type="ECO:0000256" key="2">
    <source>
        <dbReference type="ARBA" id="ARBA00005417"/>
    </source>
</evidence>
<evidence type="ECO:0000259" key="11">
    <source>
        <dbReference type="PROSITE" id="PS50893"/>
    </source>
</evidence>
<dbReference type="InterPro" id="IPR051535">
    <property type="entry name" value="Siderophore_ABC-ATPase"/>
</dbReference>
<evidence type="ECO:0000256" key="5">
    <source>
        <dbReference type="ARBA" id="ARBA00022496"/>
    </source>
</evidence>
<keyword evidence="4" id="KW-1003">Cell membrane</keyword>
<dbReference type="InterPro" id="IPR003593">
    <property type="entry name" value="AAA+_ATPase"/>
</dbReference>
<comment type="caution">
    <text evidence="12">The sequence shown here is derived from an EMBL/GenBank/DDBJ whole genome shotgun (WGS) entry which is preliminary data.</text>
</comment>
<evidence type="ECO:0000256" key="1">
    <source>
        <dbReference type="ARBA" id="ARBA00004202"/>
    </source>
</evidence>
<keyword evidence="3" id="KW-0813">Transport</keyword>
<keyword evidence="9" id="KW-0406">Ion transport</keyword>
<dbReference type="GO" id="GO:0005524">
    <property type="term" value="F:ATP binding"/>
    <property type="evidence" value="ECO:0007669"/>
    <property type="project" value="UniProtKB-KW"/>
</dbReference>
<dbReference type="PROSITE" id="PS00211">
    <property type="entry name" value="ABC_TRANSPORTER_1"/>
    <property type="match status" value="1"/>
</dbReference>
<keyword evidence="13" id="KW-1185">Reference proteome</keyword>
<comment type="similarity">
    <text evidence="2">Belongs to the ABC transporter superfamily.</text>
</comment>
<protein>
    <submittedName>
        <fullName evidence="12">ATP-binding cassette domain-containing protein</fullName>
    </submittedName>
</protein>
<keyword evidence="7 12" id="KW-0067">ATP-binding</keyword>
<dbReference type="SUPFAM" id="SSF52540">
    <property type="entry name" value="P-loop containing nucleoside triphosphate hydrolases"/>
    <property type="match status" value="1"/>
</dbReference>
<dbReference type="PANTHER" id="PTHR42771:SF3">
    <property type="entry name" value="PETROBACTIN IMPORT ATP-BINDING PROTEIN YCLP"/>
    <property type="match status" value="1"/>
</dbReference>
<dbReference type="CDD" id="cd03214">
    <property type="entry name" value="ABC_Iron-Siderophores_B12_Hemin"/>
    <property type="match status" value="1"/>
</dbReference>
<dbReference type="Pfam" id="PF00005">
    <property type="entry name" value="ABC_tran"/>
    <property type="match status" value="1"/>
</dbReference>
<evidence type="ECO:0000256" key="10">
    <source>
        <dbReference type="ARBA" id="ARBA00023136"/>
    </source>
</evidence>
<dbReference type="AlphaFoldDB" id="A0A5M6IRM1"/>
<dbReference type="SMART" id="SM00382">
    <property type="entry name" value="AAA"/>
    <property type="match status" value="1"/>
</dbReference>
<keyword evidence="5" id="KW-0410">Iron transport</keyword>
<keyword evidence="6" id="KW-0547">Nucleotide-binding</keyword>
<dbReference type="PANTHER" id="PTHR42771">
    <property type="entry name" value="IRON(3+)-HYDROXAMATE IMPORT ATP-BINDING PROTEIN FHUC"/>
    <property type="match status" value="1"/>
</dbReference>
<dbReference type="PROSITE" id="PS50893">
    <property type="entry name" value="ABC_TRANSPORTER_2"/>
    <property type="match status" value="1"/>
</dbReference>
<dbReference type="RefSeq" id="WP_150042039.1">
    <property type="nucleotide sequence ID" value="NZ_OW485601.1"/>
</dbReference>
<sequence>MIEITDVTKTYGGTPVVDAVSLRLPPGGVTSLIGPNGAGKSTLLAMIGRLTSPDRGTIRVGGLDVARTPGAILAKRLAIMRQDTHVTMRLTVRDLVAFGRYPHCRGRLRAEDQEQVEAALRLLELEELADRFLDLLSGGQRQRAFIAMALCQGTDHVLLDEPLNNLDPRHAAALMRLVRRLADSSGRSFVLVLHDINLASCWSDALVAMRRGRVVLHATPAEVMRPEVLRTVFDTDMEVHEVSGRRLAFHAPE</sequence>
<dbReference type="EMBL" id="VWPK01000026">
    <property type="protein sequence ID" value="KAA5610943.1"/>
    <property type="molecule type" value="Genomic_DNA"/>
</dbReference>
<evidence type="ECO:0000256" key="8">
    <source>
        <dbReference type="ARBA" id="ARBA00023004"/>
    </source>
</evidence>
<dbReference type="GO" id="GO:0016887">
    <property type="term" value="F:ATP hydrolysis activity"/>
    <property type="evidence" value="ECO:0007669"/>
    <property type="project" value="InterPro"/>
</dbReference>
<dbReference type="InterPro" id="IPR017871">
    <property type="entry name" value="ABC_transporter-like_CS"/>
</dbReference>
<feature type="domain" description="ABC transporter" evidence="11">
    <location>
        <begin position="2"/>
        <end position="236"/>
    </location>
</feature>
<reference evidence="12 13" key="1">
    <citation type="submission" date="2019-09" db="EMBL/GenBank/DDBJ databases">
        <title>Genome sequence of Rhodovastum atsumiense, a diverse member of the Acetobacteraceae family of non-sulfur purple photosynthetic bacteria.</title>
        <authorList>
            <person name="Meyer T."/>
            <person name="Kyndt J."/>
        </authorList>
    </citation>
    <scope>NUCLEOTIDE SEQUENCE [LARGE SCALE GENOMIC DNA]</scope>
    <source>
        <strain evidence="12 13">DSM 21279</strain>
    </source>
</reference>
<evidence type="ECO:0000313" key="12">
    <source>
        <dbReference type="EMBL" id="KAA5610943.1"/>
    </source>
</evidence>
<keyword evidence="8" id="KW-0408">Iron</keyword>
<dbReference type="GO" id="GO:0006826">
    <property type="term" value="P:iron ion transport"/>
    <property type="evidence" value="ECO:0007669"/>
    <property type="project" value="UniProtKB-KW"/>
</dbReference>
<dbReference type="FunFam" id="3.40.50.300:FF:000134">
    <property type="entry name" value="Iron-enterobactin ABC transporter ATP-binding protein"/>
    <property type="match status" value="1"/>
</dbReference>
<evidence type="ECO:0000256" key="6">
    <source>
        <dbReference type="ARBA" id="ARBA00022741"/>
    </source>
</evidence>
<evidence type="ECO:0000256" key="9">
    <source>
        <dbReference type="ARBA" id="ARBA00023065"/>
    </source>
</evidence>
<dbReference type="InterPro" id="IPR003439">
    <property type="entry name" value="ABC_transporter-like_ATP-bd"/>
</dbReference>
<gene>
    <name evidence="12" type="ORF">F1189_17055</name>
</gene>
<dbReference type="Proteomes" id="UP000325255">
    <property type="component" value="Unassembled WGS sequence"/>
</dbReference>
<evidence type="ECO:0000256" key="4">
    <source>
        <dbReference type="ARBA" id="ARBA00022475"/>
    </source>
</evidence>
<evidence type="ECO:0000313" key="13">
    <source>
        <dbReference type="Proteomes" id="UP000325255"/>
    </source>
</evidence>
<dbReference type="Gene3D" id="3.40.50.300">
    <property type="entry name" value="P-loop containing nucleotide triphosphate hydrolases"/>
    <property type="match status" value="1"/>
</dbReference>
<name>A0A5M6IRM1_9PROT</name>
<evidence type="ECO:0000256" key="7">
    <source>
        <dbReference type="ARBA" id="ARBA00022840"/>
    </source>
</evidence>
<dbReference type="GO" id="GO:0005886">
    <property type="term" value="C:plasma membrane"/>
    <property type="evidence" value="ECO:0007669"/>
    <property type="project" value="UniProtKB-SubCell"/>
</dbReference>
<comment type="subcellular location">
    <subcellularLocation>
        <location evidence="1">Cell membrane</location>
        <topology evidence="1">Peripheral membrane protein</topology>
    </subcellularLocation>
</comment>
<proteinExistence type="inferred from homology"/>
<dbReference type="InterPro" id="IPR027417">
    <property type="entry name" value="P-loop_NTPase"/>
</dbReference>
<keyword evidence="10" id="KW-0472">Membrane</keyword>
<organism evidence="12 13">
    <name type="scientific">Rhodovastum atsumiense</name>
    <dbReference type="NCBI Taxonomy" id="504468"/>
    <lineage>
        <taxon>Bacteria</taxon>
        <taxon>Pseudomonadati</taxon>
        <taxon>Pseudomonadota</taxon>
        <taxon>Alphaproteobacteria</taxon>
        <taxon>Acetobacterales</taxon>
        <taxon>Acetobacteraceae</taxon>
        <taxon>Rhodovastum</taxon>
    </lineage>
</organism>
<accession>A0A5M6IRM1</accession>